<dbReference type="GO" id="GO:0005634">
    <property type="term" value="C:nucleus"/>
    <property type="evidence" value="ECO:0007669"/>
    <property type="project" value="TreeGrafter"/>
</dbReference>
<dbReference type="PANTHER" id="PTHR13710:SF153">
    <property type="entry name" value="RECQ-LIKE DNA HELICASE BLM"/>
    <property type="match status" value="1"/>
</dbReference>
<keyword evidence="2" id="KW-0238">DNA-binding</keyword>
<dbReference type="InterPro" id="IPR014001">
    <property type="entry name" value="Helicase_ATP-bd"/>
</dbReference>
<sequence length="290" mass="32378">MRQIKPLITSPQNQCERNSKDFGNEIVEVSDDEDIIFKDSQPGASDLNTQDTAITITLSNSFANVSQSNNLQSNSVATVESHNKDDRCLVSEIATNLVPAKDVPENSSLPSVDDSFEDDFYDDMELLSDEGDAREERSAGVEPAVTALQLRATTFTNTQPGQRNDMHGQFRGLFQDDSVEFEDEVGLLGRERRDEMYEVLKTKFGFNQFRHRQKTVITAALLGYDCFVLMPTGAGKSLCYQLPAVLSKGVTIVISPLKSLIEDQKMKMKQLEVCTETLLLLSILTHRDCH</sequence>
<evidence type="ECO:0000256" key="4">
    <source>
        <dbReference type="ARBA" id="ARBA00023242"/>
    </source>
</evidence>
<evidence type="ECO:0000259" key="5">
    <source>
        <dbReference type="PROSITE" id="PS51192"/>
    </source>
</evidence>
<dbReference type="EMBL" id="UYRR01003219">
    <property type="protein sequence ID" value="VDK19951.1"/>
    <property type="molecule type" value="Genomic_DNA"/>
</dbReference>
<dbReference type="GO" id="GO:0005524">
    <property type="term" value="F:ATP binding"/>
    <property type="evidence" value="ECO:0007669"/>
    <property type="project" value="InterPro"/>
</dbReference>
<dbReference type="GO" id="GO:0043138">
    <property type="term" value="F:3'-5' DNA helicase activity"/>
    <property type="evidence" value="ECO:0007669"/>
    <property type="project" value="TreeGrafter"/>
</dbReference>
<keyword evidence="4" id="KW-0539">Nucleus</keyword>
<dbReference type="Gene3D" id="3.40.50.300">
    <property type="entry name" value="P-loop containing nucleotide triphosphate hydrolases"/>
    <property type="match status" value="1"/>
</dbReference>
<dbReference type="InterPro" id="IPR011545">
    <property type="entry name" value="DEAD/DEAH_box_helicase_dom"/>
</dbReference>
<evidence type="ECO:0000256" key="1">
    <source>
        <dbReference type="ARBA" id="ARBA00005446"/>
    </source>
</evidence>
<dbReference type="OrthoDB" id="10261556at2759"/>
<dbReference type="GO" id="GO:0009378">
    <property type="term" value="F:four-way junction helicase activity"/>
    <property type="evidence" value="ECO:0007669"/>
    <property type="project" value="TreeGrafter"/>
</dbReference>
<dbReference type="WBParaSite" id="ASIM_0000256101-mRNA-1">
    <property type="protein sequence ID" value="ASIM_0000256101-mRNA-1"/>
    <property type="gene ID" value="ASIM_0000256101"/>
</dbReference>
<accession>A0A0M3J4T8</accession>
<gene>
    <name evidence="6" type="ORF">ASIM_LOCUS2422</name>
</gene>
<reference evidence="8" key="1">
    <citation type="submission" date="2017-02" db="UniProtKB">
        <authorList>
            <consortium name="WormBaseParasite"/>
        </authorList>
    </citation>
    <scope>IDENTIFICATION</scope>
</reference>
<dbReference type="GO" id="GO:0005694">
    <property type="term" value="C:chromosome"/>
    <property type="evidence" value="ECO:0007669"/>
    <property type="project" value="TreeGrafter"/>
</dbReference>
<dbReference type="Pfam" id="PF00270">
    <property type="entry name" value="DEAD"/>
    <property type="match status" value="1"/>
</dbReference>
<dbReference type="GO" id="GO:0005737">
    <property type="term" value="C:cytoplasm"/>
    <property type="evidence" value="ECO:0007669"/>
    <property type="project" value="TreeGrafter"/>
</dbReference>
<dbReference type="InterPro" id="IPR027417">
    <property type="entry name" value="P-loop_NTPase"/>
</dbReference>
<dbReference type="Proteomes" id="UP000267096">
    <property type="component" value="Unassembled WGS sequence"/>
</dbReference>
<dbReference type="GO" id="GO:0000724">
    <property type="term" value="P:double-strand break repair via homologous recombination"/>
    <property type="evidence" value="ECO:0007669"/>
    <property type="project" value="TreeGrafter"/>
</dbReference>
<name>A0A0M3J4T8_ANISI</name>
<proteinExistence type="inferred from homology"/>
<keyword evidence="7" id="KW-1185">Reference proteome</keyword>
<reference evidence="6 7" key="2">
    <citation type="submission" date="2018-11" db="EMBL/GenBank/DDBJ databases">
        <authorList>
            <consortium name="Pathogen Informatics"/>
        </authorList>
    </citation>
    <scope>NUCLEOTIDE SEQUENCE [LARGE SCALE GENOMIC DNA]</scope>
</reference>
<evidence type="ECO:0000256" key="3">
    <source>
        <dbReference type="ARBA" id="ARBA00023235"/>
    </source>
</evidence>
<organism evidence="8">
    <name type="scientific">Anisakis simplex</name>
    <name type="common">Herring worm</name>
    <dbReference type="NCBI Taxonomy" id="6269"/>
    <lineage>
        <taxon>Eukaryota</taxon>
        <taxon>Metazoa</taxon>
        <taxon>Ecdysozoa</taxon>
        <taxon>Nematoda</taxon>
        <taxon>Chromadorea</taxon>
        <taxon>Rhabditida</taxon>
        <taxon>Spirurina</taxon>
        <taxon>Ascaridomorpha</taxon>
        <taxon>Ascaridoidea</taxon>
        <taxon>Anisakidae</taxon>
        <taxon>Anisakis</taxon>
        <taxon>Anisakis simplex complex</taxon>
    </lineage>
</organism>
<evidence type="ECO:0000313" key="8">
    <source>
        <dbReference type="WBParaSite" id="ASIM_0000256101-mRNA-1"/>
    </source>
</evidence>
<dbReference type="AlphaFoldDB" id="A0A0M3J4T8"/>
<dbReference type="SUPFAM" id="SSF52540">
    <property type="entry name" value="P-loop containing nucleoside triphosphate hydrolases"/>
    <property type="match status" value="1"/>
</dbReference>
<feature type="domain" description="Helicase ATP-binding" evidence="5">
    <location>
        <begin position="217"/>
        <end position="290"/>
    </location>
</feature>
<protein>
    <submittedName>
        <fullName evidence="8">Bloom syndrome protein homolog (inferred by orthology to a C. elegans protein)</fullName>
    </submittedName>
</protein>
<keyword evidence="3" id="KW-0413">Isomerase</keyword>
<comment type="similarity">
    <text evidence="1">Belongs to the helicase family. RecQ subfamily.</text>
</comment>
<evidence type="ECO:0000256" key="2">
    <source>
        <dbReference type="ARBA" id="ARBA00023125"/>
    </source>
</evidence>
<dbReference type="PANTHER" id="PTHR13710">
    <property type="entry name" value="DNA HELICASE RECQ FAMILY MEMBER"/>
    <property type="match status" value="1"/>
</dbReference>
<evidence type="ECO:0000313" key="6">
    <source>
        <dbReference type="EMBL" id="VDK19951.1"/>
    </source>
</evidence>
<dbReference type="GO" id="GO:0003677">
    <property type="term" value="F:DNA binding"/>
    <property type="evidence" value="ECO:0007669"/>
    <property type="project" value="UniProtKB-KW"/>
</dbReference>
<dbReference type="PROSITE" id="PS51192">
    <property type="entry name" value="HELICASE_ATP_BIND_1"/>
    <property type="match status" value="1"/>
</dbReference>
<evidence type="ECO:0000313" key="7">
    <source>
        <dbReference type="Proteomes" id="UP000267096"/>
    </source>
</evidence>